<feature type="region of interest" description="Disordered" evidence="1">
    <location>
        <begin position="323"/>
        <end position="347"/>
    </location>
</feature>
<dbReference type="Proteomes" id="UP001583177">
    <property type="component" value="Unassembled WGS sequence"/>
</dbReference>
<feature type="compositionally biased region" description="Polar residues" evidence="1">
    <location>
        <begin position="82"/>
        <end position="115"/>
    </location>
</feature>
<dbReference type="EMBL" id="JAWRVE010000033">
    <property type="protein sequence ID" value="KAL1871385.1"/>
    <property type="molecule type" value="Genomic_DNA"/>
</dbReference>
<accession>A0ABR3X6C0</accession>
<feature type="region of interest" description="Disordered" evidence="1">
    <location>
        <begin position="1"/>
        <end position="174"/>
    </location>
</feature>
<gene>
    <name evidence="2" type="ORF">Daus18300_004752</name>
</gene>
<sequence length="347" mass="38621">MVAPGNRARGAPDNRAWGAPNAQGSASAKPSIDDSTKRFQKFLEDTAPQPQRTKKSSNSQVQGGLPPHLLKLREHMDERVSSRTPQAMGSDTLPSALDPSSQPYETARSSRTFAASQAAPDHTVQPPPWEESVRDRQIVVSARKINSPDVDHHGSPSTWAEEQAIPSTPNYQDTAQHVPVRSELDSMHPALRRFAEYTMRAEARRRSGAPCPRDAWLAISRAGQEDRLVQPEKQVQQTDQTDHEEPKIHKKKWQPKYSTEQSQSLPSSVASLKFKNDDDTDSCFGSIQRGTEESAFRDTRGSIADEIDIVHKGDGTGWVNKHAWNDYDSSLDSDNDDSVKQGWMSQF</sequence>
<comment type="caution">
    <text evidence="2">The sequence shown here is derived from an EMBL/GenBank/DDBJ whole genome shotgun (WGS) entry which is preliminary data.</text>
</comment>
<keyword evidence="3" id="KW-1185">Reference proteome</keyword>
<feature type="compositionally biased region" description="Basic and acidic residues" evidence="1">
    <location>
        <begin position="71"/>
        <end position="81"/>
    </location>
</feature>
<reference evidence="2 3" key="1">
    <citation type="journal article" date="2024" name="IMA Fungus">
        <title>IMA Genome - F19 : A genome assembly and annotation guide to empower mycologists, including annotated draft genome sequences of Ceratocystis pirilliformis, Diaporthe australafricana, Fusarium ophioides, Paecilomyces lecythidis, and Sporothrix stenoceras.</title>
        <authorList>
            <person name="Aylward J."/>
            <person name="Wilson A.M."/>
            <person name="Visagie C.M."/>
            <person name="Spraker J."/>
            <person name="Barnes I."/>
            <person name="Buitendag C."/>
            <person name="Ceriani C."/>
            <person name="Del Mar Angel L."/>
            <person name="du Plessis D."/>
            <person name="Fuchs T."/>
            <person name="Gasser K."/>
            <person name="Kramer D."/>
            <person name="Li W."/>
            <person name="Munsamy K."/>
            <person name="Piso A."/>
            <person name="Price J.L."/>
            <person name="Sonnekus B."/>
            <person name="Thomas C."/>
            <person name="van der Nest A."/>
            <person name="van Dijk A."/>
            <person name="van Heerden A."/>
            <person name="van Vuuren N."/>
            <person name="Yilmaz N."/>
            <person name="Duong T.A."/>
            <person name="van der Merwe N.A."/>
            <person name="Wingfield M.J."/>
            <person name="Wingfield B.D."/>
        </authorList>
    </citation>
    <scope>NUCLEOTIDE SEQUENCE [LARGE SCALE GENOMIC DNA]</scope>
    <source>
        <strain evidence="2 3">CMW 18300</strain>
    </source>
</reference>
<feature type="compositionally biased region" description="Polar residues" evidence="1">
    <location>
        <begin position="256"/>
        <end position="270"/>
    </location>
</feature>
<feature type="region of interest" description="Disordered" evidence="1">
    <location>
        <begin position="222"/>
        <end position="298"/>
    </location>
</feature>
<evidence type="ECO:0000256" key="1">
    <source>
        <dbReference type="SAM" id="MobiDB-lite"/>
    </source>
</evidence>
<feature type="compositionally biased region" description="Polar residues" evidence="1">
    <location>
        <begin position="48"/>
        <end position="62"/>
    </location>
</feature>
<feature type="compositionally biased region" description="Polar residues" evidence="1">
    <location>
        <begin position="155"/>
        <end position="174"/>
    </location>
</feature>
<evidence type="ECO:0000313" key="2">
    <source>
        <dbReference type="EMBL" id="KAL1871385.1"/>
    </source>
</evidence>
<proteinExistence type="predicted"/>
<organism evidence="2 3">
    <name type="scientific">Diaporthe australafricana</name>
    <dbReference type="NCBI Taxonomy" id="127596"/>
    <lineage>
        <taxon>Eukaryota</taxon>
        <taxon>Fungi</taxon>
        <taxon>Dikarya</taxon>
        <taxon>Ascomycota</taxon>
        <taxon>Pezizomycotina</taxon>
        <taxon>Sordariomycetes</taxon>
        <taxon>Sordariomycetidae</taxon>
        <taxon>Diaporthales</taxon>
        <taxon>Diaporthaceae</taxon>
        <taxon>Diaporthe</taxon>
    </lineage>
</organism>
<protein>
    <submittedName>
        <fullName evidence="2">Uncharacterized protein</fullName>
    </submittedName>
</protein>
<feature type="compositionally biased region" description="Basic and acidic residues" evidence="1">
    <location>
        <begin position="31"/>
        <end position="44"/>
    </location>
</feature>
<evidence type="ECO:0000313" key="3">
    <source>
        <dbReference type="Proteomes" id="UP001583177"/>
    </source>
</evidence>
<name>A0ABR3X6C0_9PEZI</name>